<dbReference type="GeneID" id="25406086"/>
<dbReference type="PANTHER" id="PTHR43649">
    <property type="entry name" value="ARABINOSE-BINDING PROTEIN-RELATED"/>
    <property type="match status" value="1"/>
</dbReference>
<dbReference type="InterPro" id="IPR050490">
    <property type="entry name" value="Bact_solute-bd_prot1"/>
</dbReference>
<dbReference type="STRING" id="697581.TCARB_0640"/>
<dbReference type="EMBL" id="CP007493">
    <property type="protein sequence ID" value="AJB41696.1"/>
    <property type="molecule type" value="Genomic_DNA"/>
</dbReference>
<evidence type="ECO:0000313" key="7">
    <source>
        <dbReference type="EMBL" id="AJB41696.1"/>
    </source>
</evidence>
<dbReference type="Proteomes" id="UP000266720">
    <property type="component" value="Chromosome"/>
</dbReference>
<evidence type="ECO:0000256" key="4">
    <source>
        <dbReference type="ARBA" id="ARBA00023139"/>
    </source>
</evidence>
<keyword evidence="6" id="KW-1133">Transmembrane helix</keyword>
<accession>A0A3G1A4U7</accession>
<dbReference type="KEGG" id="tcb:TCARB_0640"/>
<dbReference type="Gene3D" id="3.40.190.10">
    <property type="entry name" value="Periplasmic binding protein-like II"/>
    <property type="match status" value="1"/>
</dbReference>
<keyword evidence="2" id="KW-0732">Signal</keyword>
<feature type="transmembrane region" description="Helical" evidence="6">
    <location>
        <begin position="12"/>
        <end position="31"/>
    </location>
</feature>
<evidence type="ECO:0000256" key="5">
    <source>
        <dbReference type="ARBA" id="ARBA00023288"/>
    </source>
</evidence>
<keyword evidence="3 6" id="KW-0472">Membrane</keyword>
<protein>
    <submittedName>
        <fullName evidence="7">Sugar-binding protein</fullName>
    </submittedName>
</protein>
<keyword evidence="5" id="KW-0449">Lipoprotein</keyword>
<organism evidence="7 8">
    <name type="scientific">Thermofilum adornatum 1505</name>
    <dbReference type="NCBI Taxonomy" id="697581"/>
    <lineage>
        <taxon>Archaea</taxon>
        <taxon>Thermoproteota</taxon>
        <taxon>Thermoprotei</taxon>
        <taxon>Thermofilales</taxon>
        <taxon>Thermofilaceae</taxon>
        <taxon>Thermofilum</taxon>
    </lineage>
</organism>
<evidence type="ECO:0000256" key="1">
    <source>
        <dbReference type="ARBA" id="ARBA00022475"/>
    </source>
</evidence>
<proteinExistence type="predicted"/>
<dbReference type="PANTHER" id="PTHR43649:SF33">
    <property type="entry name" value="POLYGALACTURONAN_RHAMNOGALACTURONAN-BINDING PROTEIN YTCQ"/>
    <property type="match status" value="1"/>
</dbReference>
<dbReference type="AlphaFoldDB" id="A0A3G1A4U7"/>
<keyword evidence="4" id="KW-0564">Palmitate</keyword>
<evidence type="ECO:0000256" key="2">
    <source>
        <dbReference type="ARBA" id="ARBA00022729"/>
    </source>
</evidence>
<keyword evidence="1" id="KW-1003">Cell membrane</keyword>
<dbReference type="SUPFAM" id="SSF53850">
    <property type="entry name" value="Periplasmic binding protein-like II"/>
    <property type="match status" value="1"/>
</dbReference>
<dbReference type="InterPro" id="IPR006059">
    <property type="entry name" value="SBP"/>
</dbReference>
<evidence type="ECO:0000256" key="3">
    <source>
        <dbReference type="ARBA" id="ARBA00023136"/>
    </source>
</evidence>
<sequence length="446" mass="48823">MNEIMKNNSAIMVVAILLVAVIIGALAYYLLRPPASQPVPEKRPFTKIIFASTQLSQPQEQSFTIGLLSALLNEKNIQAVFVPLGYSDMVSKLKAEVSSGSVSVSLIGGLSTEIDYFASQGWLEDLSRYGTLPGRTFTSSVMNVVEQQKKQYGIQTFVPWMTATFVIVVNNKAFDYLPAGLTKEDVIKGTDKWTWDALVAWAKNIYEKTGEKRVGLPAGSGGLLHRLIHGYLYVSYTGYQARKFNSPEAVAMWNKLKELWNYCHPESTTWSAMADPLLKGDVWIAWDHTARIISAIKTKPDDFTVVPVPRGPAGRGYILVLAGLAIPKGAPNPEAAWEVIEFLTRPENQARIAENVGFFPVVKEATPTIVDPGVKKVAEGVSTQMSVADGIPVAIPSLGAKAGDFVAMYRTAFERIVLKGEDASTVLSQLDPQLQAIFRDLNIQAP</sequence>
<evidence type="ECO:0000256" key="6">
    <source>
        <dbReference type="SAM" id="Phobius"/>
    </source>
</evidence>
<gene>
    <name evidence="7" type="ORF">TCARB_0640</name>
</gene>
<reference evidence="8" key="1">
    <citation type="book" date="2010" name="EXTREMOPHILES" publisher="0:0-0">
        <title>Complete genome sequences of ten hyperthermophilic archaea reveal their metabolic capabilities and possible ecological roles.</title>
        <editorList>
            <person name="?"/>
        </editorList>
        <authorList>
            <person name="Ravin N.V."/>
            <person name="Mardanov A.V."/>
            <person name="Bonch-Osmolovskaya E.A."/>
            <person name="Skryabin K.G."/>
        </authorList>
    </citation>
    <scope>NUCLEOTIDE SEQUENCE [LARGE SCALE GENOMIC DNA]</scope>
    <source>
        <strain evidence="8">1505</strain>
    </source>
</reference>
<dbReference type="RefSeq" id="WP_052886677.1">
    <property type="nucleotide sequence ID" value="NZ_CP007493.1"/>
</dbReference>
<dbReference type="Pfam" id="PF01547">
    <property type="entry name" value="SBP_bac_1"/>
    <property type="match status" value="1"/>
</dbReference>
<keyword evidence="6" id="KW-0812">Transmembrane</keyword>
<evidence type="ECO:0000313" key="8">
    <source>
        <dbReference type="Proteomes" id="UP000266720"/>
    </source>
</evidence>
<name>A0A3G1A4U7_9CREN</name>